<evidence type="ECO:0000256" key="3">
    <source>
        <dbReference type="ARBA" id="ARBA00022691"/>
    </source>
</evidence>
<accession>A0A371QAX3</accession>
<comment type="caution">
    <text evidence="4">The sequence shown here is derived from an EMBL/GenBank/DDBJ whole genome shotgun (WGS) entry which is preliminary data.</text>
</comment>
<dbReference type="PROSITE" id="PS51682">
    <property type="entry name" value="SAM_OMT_I"/>
    <property type="match status" value="1"/>
</dbReference>
<dbReference type="Gene3D" id="3.40.50.150">
    <property type="entry name" value="Vaccinia Virus protein VP39"/>
    <property type="match status" value="1"/>
</dbReference>
<dbReference type="GO" id="GO:0008171">
    <property type="term" value="F:O-methyltransferase activity"/>
    <property type="evidence" value="ECO:0007669"/>
    <property type="project" value="InterPro"/>
</dbReference>
<dbReference type="InterPro" id="IPR029063">
    <property type="entry name" value="SAM-dependent_MTases_sf"/>
</dbReference>
<evidence type="ECO:0000313" key="4">
    <source>
        <dbReference type="EMBL" id="REK91633.1"/>
    </source>
</evidence>
<keyword evidence="1 4" id="KW-0489">Methyltransferase</keyword>
<dbReference type="GO" id="GO:0032259">
    <property type="term" value="P:methylation"/>
    <property type="evidence" value="ECO:0007669"/>
    <property type="project" value="UniProtKB-KW"/>
</dbReference>
<protein>
    <submittedName>
        <fullName evidence="4">Methyltransferase</fullName>
    </submittedName>
</protein>
<dbReference type="PANTHER" id="PTHR43167:SF1">
    <property type="entry name" value="PUTATIVE (AFU_ORTHOLOGUE AFUA_6G01830)-RELATED"/>
    <property type="match status" value="1"/>
</dbReference>
<sequence>MTTATTGLDDERVGAVLAEIARTAEDNDPDIMKRAYATAADWPQPPTAQQAAELCAQAALPVHPQVGTFLYQLVRSLRPALVVEFGTSFGASTIYAAAALRDNGAGRIIGSELHPGKADRARGHLSRAGLDGYAEIKTGDAREQLADLPGPVDLVLLDGWKELYLPVLKILEPSLRAGSLIVSDNLPMLPAEFTDHVRAPGNGYLSQQLPLGDGIEFSLRLQGKGSEDL</sequence>
<evidence type="ECO:0000256" key="1">
    <source>
        <dbReference type="ARBA" id="ARBA00022603"/>
    </source>
</evidence>
<name>A0A371QAX3_STRIH</name>
<keyword evidence="5" id="KW-1185">Reference proteome</keyword>
<proteinExistence type="predicted"/>
<dbReference type="AlphaFoldDB" id="A0A371QAX3"/>
<keyword evidence="3" id="KW-0949">S-adenosyl-L-methionine</keyword>
<keyword evidence="2 4" id="KW-0808">Transferase</keyword>
<evidence type="ECO:0000256" key="2">
    <source>
        <dbReference type="ARBA" id="ARBA00022679"/>
    </source>
</evidence>
<gene>
    <name evidence="4" type="ORF">DY245_03230</name>
</gene>
<evidence type="ECO:0000313" key="5">
    <source>
        <dbReference type="Proteomes" id="UP000262477"/>
    </source>
</evidence>
<dbReference type="Pfam" id="PF13578">
    <property type="entry name" value="Methyltransf_24"/>
    <property type="match status" value="1"/>
</dbReference>
<organism evidence="4 5">
    <name type="scientific">Streptomyces inhibens</name>
    <dbReference type="NCBI Taxonomy" id="2293571"/>
    <lineage>
        <taxon>Bacteria</taxon>
        <taxon>Bacillati</taxon>
        <taxon>Actinomycetota</taxon>
        <taxon>Actinomycetes</taxon>
        <taxon>Kitasatosporales</taxon>
        <taxon>Streptomycetaceae</taxon>
        <taxon>Streptomyces</taxon>
    </lineage>
</organism>
<dbReference type="EMBL" id="QUAC01000019">
    <property type="protein sequence ID" value="REK91633.1"/>
    <property type="molecule type" value="Genomic_DNA"/>
</dbReference>
<dbReference type="InterPro" id="IPR002935">
    <property type="entry name" value="SAM_O-MeTrfase"/>
</dbReference>
<reference evidence="4 5" key="1">
    <citation type="submission" date="2018-08" db="EMBL/GenBank/DDBJ databases">
        <title>Streptomyces NEAU-D10 sp. nov., a novel Actinomycete isolated from soil.</title>
        <authorList>
            <person name="Jin L."/>
        </authorList>
    </citation>
    <scope>NUCLEOTIDE SEQUENCE [LARGE SCALE GENOMIC DNA]</scope>
    <source>
        <strain evidence="4 5">NEAU-D10</strain>
    </source>
</reference>
<dbReference type="CDD" id="cd02440">
    <property type="entry name" value="AdoMet_MTases"/>
    <property type="match status" value="1"/>
</dbReference>
<dbReference type="RefSeq" id="WP_128503240.1">
    <property type="nucleotide sequence ID" value="NZ_QUAC01000019.1"/>
</dbReference>
<dbReference type="OrthoDB" id="9799672at2"/>
<dbReference type="Proteomes" id="UP000262477">
    <property type="component" value="Unassembled WGS sequence"/>
</dbReference>
<dbReference type="SUPFAM" id="SSF53335">
    <property type="entry name" value="S-adenosyl-L-methionine-dependent methyltransferases"/>
    <property type="match status" value="1"/>
</dbReference>
<dbReference type="PANTHER" id="PTHR43167">
    <property type="entry name" value="PUTATIVE (AFU_ORTHOLOGUE AFUA_6G01830)-RELATED"/>
    <property type="match status" value="1"/>
</dbReference>